<sequence length="94" mass="10726">MKLYQINKSMYPQSVEQDWQLSLMSGDAVLLMEVGVLRGLTQQSMLTQLIEKGVTLYFREHDLTANGLSVPFGEAISDPQWVDLTTQYDKIVSW</sequence>
<dbReference type="SUPFAM" id="SSF75169">
    <property type="entry name" value="DsrEFH-like"/>
    <property type="match status" value="1"/>
</dbReference>
<dbReference type="InterPro" id="IPR027396">
    <property type="entry name" value="DsrEFH-like"/>
</dbReference>
<reference evidence="2 3" key="2">
    <citation type="submission" date="2016-06" db="EMBL/GenBank/DDBJ databases">
        <authorList>
            <person name="Rodrigo-Torres L."/>
            <person name="Arahal D.R."/>
        </authorList>
    </citation>
    <scope>NUCLEOTIDE SEQUENCE [LARGE SCALE GENOMIC DNA]</scope>
    <source>
        <strain evidence="2 3">CECT 5116</strain>
    </source>
</reference>
<dbReference type="EMBL" id="FLRA01000011">
    <property type="protein sequence ID" value="SBT17500.1"/>
    <property type="molecule type" value="Genomic_DNA"/>
</dbReference>
<accession>A0A1C3JR23</accession>
<evidence type="ECO:0000313" key="3">
    <source>
        <dbReference type="Proteomes" id="UP000092840"/>
    </source>
</evidence>
<evidence type="ECO:0000313" key="1">
    <source>
        <dbReference type="EMBL" id="SBT17500.1"/>
    </source>
</evidence>
<dbReference type="AlphaFoldDB" id="A0A1C3JR23"/>
<protein>
    <submittedName>
        <fullName evidence="1">Protein TusB</fullName>
    </submittedName>
</protein>
<dbReference type="OrthoDB" id="9795117at2"/>
<keyword evidence="3" id="KW-1185">Reference proteome</keyword>
<dbReference type="GO" id="GO:0002143">
    <property type="term" value="P:tRNA wobble position uridine thiolation"/>
    <property type="evidence" value="ECO:0007669"/>
    <property type="project" value="InterPro"/>
</dbReference>
<dbReference type="GO" id="GO:0005737">
    <property type="term" value="C:cytoplasm"/>
    <property type="evidence" value="ECO:0007669"/>
    <property type="project" value="InterPro"/>
</dbReference>
<dbReference type="RefSeq" id="WP_067034556.1">
    <property type="nucleotide sequence ID" value="NZ_CP187511.1"/>
</dbReference>
<name>A0A1C3JR23_9GAMM</name>
<dbReference type="Proteomes" id="UP000092840">
    <property type="component" value="Unassembled WGS sequence"/>
</dbReference>
<dbReference type="InterPro" id="IPR007215">
    <property type="entry name" value="Sulphur_relay_TusB/DsrH"/>
</dbReference>
<reference evidence="1 4" key="1">
    <citation type="submission" date="2016-06" db="EMBL/GenBank/DDBJ databases">
        <authorList>
            <person name="Kjaerup R.B."/>
            <person name="Dalgaard T.S."/>
            <person name="Juul-Madsen H.R."/>
        </authorList>
    </citation>
    <scope>NUCLEOTIDE SEQUENCE [LARGE SCALE GENOMIC DNA]</scope>
    <source>
        <strain evidence="1 4">CECT 5115</strain>
    </source>
</reference>
<gene>
    <name evidence="1" type="primary">tusB</name>
    <name evidence="1" type="ORF">MGA5115_01614</name>
    <name evidence="2" type="ORF">MGA5116_00268</name>
</gene>
<dbReference type="Proteomes" id="UP000092871">
    <property type="component" value="Unassembled WGS sequence"/>
</dbReference>
<organism evidence="1 4">
    <name type="scientific">Marinomonas gallaica</name>
    <dbReference type="NCBI Taxonomy" id="1806667"/>
    <lineage>
        <taxon>Bacteria</taxon>
        <taxon>Pseudomonadati</taxon>
        <taxon>Pseudomonadota</taxon>
        <taxon>Gammaproteobacteria</taxon>
        <taxon>Oceanospirillales</taxon>
        <taxon>Oceanospirillaceae</taxon>
        <taxon>Marinomonas</taxon>
    </lineage>
</organism>
<dbReference type="EMBL" id="FLRB01000002">
    <property type="protein sequence ID" value="SBT19692.1"/>
    <property type="molecule type" value="Genomic_DNA"/>
</dbReference>
<proteinExistence type="predicted"/>
<dbReference type="Pfam" id="PF04077">
    <property type="entry name" value="DsrH"/>
    <property type="match status" value="1"/>
</dbReference>
<evidence type="ECO:0000313" key="2">
    <source>
        <dbReference type="EMBL" id="SBT19692.1"/>
    </source>
</evidence>
<dbReference type="Gene3D" id="3.40.1260.10">
    <property type="entry name" value="DsrEFH-like"/>
    <property type="match status" value="1"/>
</dbReference>
<evidence type="ECO:0000313" key="4">
    <source>
        <dbReference type="Proteomes" id="UP000092871"/>
    </source>
</evidence>